<comment type="caution">
    <text evidence="1">The sequence shown here is derived from an EMBL/GenBank/DDBJ whole genome shotgun (WGS) entry which is preliminary data.</text>
</comment>
<sequence>MKSVFGPVITEGAGIFDIQLSKAQAIKSLEIAKNIYQDFKVTLLDLNNINDRLRAIDVDVDLGDMKGYVILIEVPEI</sequence>
<protein>
    <submittedName>
        <fullName evidence="1">Uncharacterized protein</fullName>
    </submittedName>
</protein>
<reference evidence="1 2" key="1">
    <citation type="submission" date="2014-03" db="EMBL/GenBank/DDBJ databases">
        <title>Draft genome sequence of the novel thermoacidophilic archaea Acidianus copahuensis ALE1 strain, isolated from Copahue volcanic area in Neuquen Argentina.</title>
        <authorList>
            <person name="Urbieta M.S."/>
            <person name="Rascovan N."/>
            <person name="Castro C."/>
            <person name="Revale S."/>
            <person name="Giaveno M.A."/>
            <person name="Vazquez M.P."/>
            <person name="Donati E.R."/>
        </authorList>
    </citation>
    <scope>NUCLEOTIDE SEQUENCE [LARGE SCALE GENOMIC DNA]</scope>
    <source>
        <strain evidence="1 2">ALE1</strain>
    </source>
</reference>
<name>A0A031LMR7_9CREN</name>
<evidence type="ECO:0000313" key="1">
    <source>
        <dbReference type="EMBL" id="EZQ04761.1"/>
    </source>
</evidence>
<keyword evidence="2" id="KW-1185">Reference proteome</keyword>
<dbReference type="AlphaFoldDB" id="A0A031LMR7"/>
<proteinExistence type="predicted"/>
<accession>A0A031LMR7</accession>
<dbReference type="OrthoDB" id="35979at2157"/>
<organism evidence="1 2">
    <name type="scientific">Candidatus Acidianus copahuensis</name>
    <dbReference type="NCBI Taxonomy" id="1160895"/>
    <lineage>
        <taxon>Archaea</taxon>
        <taxon>Thermoproteota</taxon>
        <taxon>Thermoprotei</taxon>
        <taxon>Sulfolobales</taxon>
        <taxon>Sulfolobaceae</taxon>
        <taxon>Acidianus</taxon>
    </lineage>
</organism>
<dbReference type="RefSeq" id="WP_048099947.1">
    <property type="nucleotide sequence ID" value="NZ_JFZT01000045.1"/>
</dbReference>
<dbReference type="EMBL" id="JFZT01000045">
    <property type="protein sequence ID" value="EZQ04761.1"/>
    <property type="molecule type" value="Genomic_DNA"/>
</dbReference>
<dbReference type="Proteomes" id="UP000024332">
    <property type="component" value="Unassembled WGS sequence"/>
</dbReference>
<gene>
    <name evidence="1" type="ORF">CM19_08590</name>
</gene>
<evidence type="ECO:0000313" key="2">
    <source>
        <dbReference type="Proteomes" id="UP000024332"/>
    </source>
</evidence>